<gene>
    <name evidence="2" type="ORF">BABINDRAFT_160495</name>
</gene>
<dbReference type="GeneID" id="30146118"/>
<dbReference type="InterPro" id="IPR029058">
    <property type="entry name" value="AB_hydrolase_fold"/>
</dbReference>
<dbReference type="AlphaFoldDB" id="A0A1E3QU46"/>
<dbReference type="Proteomes" id="UP000094336">
    <property type="component" value="Unassembled WGS sequence"/>
</dbReference>
<dbReference type="GO" id="GO:0016787">
    <property type="term" value="F:hydrolase activity"/>
    <property type="evidence" value="ECO:0007669"/>
    <property type="project" value="UniProtKB-KW"/>
</dbReference>
<evidence type="ECO:0000256" key="1">
    <source>
        <dbReference type="ARBA" id="ARBA00022801"/>
    </source>
</evidence>
<dbReference type="InterPro" id="IPR050300">
    <property type="entry name" value="GDXG_lipolytic_enzyme"/>
</dbReference>
<evidence type="ECO:0008006" key="4">
    <source>
        <dbReference type="Google" id="ProtNLM"/>
    </source>
</evidence>
<evidence type="ECO:0000313" key="2">
    <source>
        <dbReference type="EMBL" id="ODQ81084.1"/>
    </source>
</evidence>
<sequence length="347" mass="37855">MVSELLVEEKIKRQLVLFASTGSTFRGVKSESALAAIVSFNHFLKTSTIENLVATPGRNDSLTTVLNGLRPSSNLPNYGKIYLDTPQAKAVWIVEADNRTAEDPIVFYLHGGGFVMSTGPTQVQGILNIYEAAKNPRLSVLAVEYSLSPEATYPIAISQSAYVYNKIVVEEGNKNVILLGDSAGGNLSIVLLKHIATPIAAIEPKLPASSKPKAAILSSPWLELSPERAGSYVENDQKDALTVDILQKFGVAYQPDEQLRKTLPVSPVYSKPEDWEGVMPEKTLIIGGQDEVMVDDIHKWVNIAGQQVNLLIEPLGAHDTFGLDFEDPATYNERFSSVKIVSFLSKL</sequence>
<dbReference type="Gene3D" id="3.40.50.1820">
    <property type="entry name" value="alpha/beta hydrolase"/>
    <property type="match status" value="1"/>
</dbReference>
<dbReference type="PANTHER" id="PTHR48081:SF31">
    <property type="entry name" value="STERYL ACETYL HYDROLASE MUG81-RELATED"/>
    <property type="match status" value="1"/>
</dbReference>
<dbReference type="InterPro" id="IPR019436">
    <property type="entry name" value="Say1-like"/>
</dbReference>
<dbReference type="OrthoDB" id="2152029at2759"/>
<accession>A0A1E3QU46</accession>
<protein>
    <recommendedName>
        <fullName evidence="4">Alpha/beta hydrolase fold-3 domain-containing protein</fullName>
    </recommendedName>
</protein>
<dbReference type="Pfam" id="PF10340">
    <property type="entry name" value="Say1_Mug180"/>
    <property type="match status" value="1"/>
</dbReference>
<keyword evidence="3" id="KW-1185">Reference proteome</keyword>
<dbReference type="STRING" id="984486.A0A1E3QU46"/>
<name>A0A1E3QU46_9ASCO</name>
<evidence type="ECO:0000313" key="3">
    <source>
        <dbReference type="Proteomes" id="UP000094336"/>
    </source>
</evidence>
<dbReference type="PANTHER" id="PTHR48081">
    <property type="entry name" value="AB HYDROLASE SUPERFAMILY PROTEIN C4A8.06C"/>
    <property type="match status" value="1"/>
</dbReference>
<dbReference type="RefSeq" id="XP_018986412.1">
    <property type="nucleotide sequence ID" value="XM_019128265.1"/>
</dbReference>
<keyword evidence="1" id="KW-0378">Hydrolase</keyword>
<reference evidence="3" key="1">
    <citation type="submission" date="2016-05" db="EMBL/GenBank/DDBJ databases">
        <title>Comparative genomics of biotechnologically important yeasts.</title>
        <authorList>
            <consortium name="DOE Joint Genome Institute"/>
            <person name="Riley R."/>
            <person name="Haridas S."/>
            <person name="Wolfe K.H."/>
            <person name="Lopes M.R."/>
            <person name="Hittinger C.T."/>
            <person name="Goker M."/>
            <person name="Salamov A."/>
            <person name="Wisecaver J."/>
            <person name="Long T.M."/>
            <person name="Aerts A.L."/>
            <person name="Barry K."/>
            <person name="Choi C."/>
            <person name="Clum A."/>
            <person name="Coughlan A.Y."/>
            <person name="Deshpande S."/>
            <person name="Douglass A.P."/>
            <person name="Hanson S.J."/>
            <person name="Klenk H.-P."/>
            <person name="Labutti K."/>
            <person name="Lapidus A."/>
            <person name="Lindquist E."/>
            <person name="Lipzen A."/>
            <person name="Meier-Kolthoff J.P."/>
            <person name="Ohm R.A."/>
            <person name="Otillar R.P."/>
            <person name="Pangilinan J."/>
            <person name="Peng Y."/>
            <person name="Rokas A."/>
            <person name="Rosa C.A."/>
            <person name="Scheuner C."/>
            <person name="Sibirny A.A."/>
            <person name="Slot J.C."/>
            <person name="Stielow J.B."/>
            <person name="Sun H."/>
            <person name="Kurtzman C.P."/>
            <person name="Blackwell M."/>
            <person name="Grigoriev I.V."/>
            <person name="Jeffries T.W."/>
        </authorList>
    </citation>
    <scope>NUCLEOTIDE SEQUENCE [LARGE SCALE GENOMIC DNA]</scope>
    <source>
        <strain evidence="3">NRRL Y-12698</strain>
    </source>
</reference>
<dbReference type="EMBL" id="KV454428">
    <property type="protein sequence ID" value="ODQ81084.1"/>
    <property type="molecule type" value="Genomic_DNA"/>
</dbReference>
<proteinExistence type="predicted"/>
<dbReference type="SUPFAM" id="SSF53474">
    <property type="entry name" value="alpha/beta-Hydrolases"/>
    <property type="match status" value="1"/>
</dbReference>
<organism evidence="2 3">
    <name type="scientific">Babjeviella inositovora NRRL Y-12698</name>
    <dbReference type="NCBI Taxonomy" id="984486"/>
    <lineage>
        <taxon>Eukaryota</taxon>
        <taxon>Fungi</taxon>
        <taxon>Dikarya</taxon>
        <taxon>Ascomycota</taxon>
        <taxon>Saccharomycotina</taxon>
        <taxon>Pichiomycetes</taxon>
        <taxon>Serinales incertae sedis</taxon>
        <taxon>Babjeviella</taxon>
    </lineage>
</organism>